<dbReference type="Pfam" id="PF12833">
    <property type="entry name" value="HTH_18"/>
    <property type="match status" value="1"/>
</dbReference>
<keyword evidence="2" id="KW-0238">DNA-binding</keyword>
<name>L0WGQ5_9GAMM</name>
<dbReference type="PANTHER" id="PTHR47894:SF1">
    <property type="entry name" value="HTH-TYPE TRANSCRIPTIONAL REGULATOR VQSM"/>
    <property type="match status" value="1"/>
</dbReference>
<dbReference type="GO" id="GO:0003700">
    <property type="term" value="F:DNA-binding transcription factor activity"/>
    <property type="evidence" value="ECO:0007669"/>
    <property type="project" value="InterPro"/>
</dbReference>
<dbReference type="SMART" id="SM00342">
    <property type="entry name" value="HTH_ARAC"/>
    <property type="match status" value="1"/>
</dbReference>
<reference evidence="5 6" key="1">
    <citation type="journal article" date="2012" name="J. Bacteriol.">
        <title>Genome Sequence of the Alkane-Degrading Bacterium Alcanivorax hongdengensis Type Strain A-11-3.</title>
        <authorList>
            <person name="Lai Q."/>
            <person name="Shao Z."/>
        </authorList>
    </citation>
    <scope>NUCLEOTIDE SEQUENCE [LARGE SCALE GENOMIC DNA]</scope>
    <source>
        <strain evidence="5 6">A-11-3</strain>
    </source>
</reference>
<dbReference type="PANTHER" id="PTHR47894">
    <property type="entry name" value="HTH-TYPE TRANSCRIPTIONAL REGULATOR GADX"/>
    <property type="match status" value="1"/>
</dbReference>
<evidence type="ECO:0000313" key="6">
    <source>
        <dbReference type="Proteomes" id="UP000010164"/>
    </source>
</evidence>
<sequence>MTPASPYIPGHYLVQLMDSSLLPVATTDYLKQHLVKTGLDPLQLSEARLSPQSLEALLNAWPDIHPQRLAFEFGQQVTLTSQGNLSLLIMTAPTLREALGLYRFLPLLTNAVSLRFYETEESGHIQIQPHSGSAMLDSLLVLYGCAGLERLCTLLTGQTPPLRICVAKEYGVHDLAPALPENWQCDGVISSLTCPSNALDLPCQYADSLTHHRLLKELAGQLASQQQTVPLVSRIRQLLTEGRIAPNQESIARALNMSRSTLKRQLTREHTHFQAILTHFRKENAVRLLLGTTLSLDQIAEQLGYSDQTNFSHAFRQWSGMTPGQFRKHSR</sequence>
<dbReference type="Pfam" id="PF12625">
    <property type="entry name" value="Arabinose_bd"/>
    <property type="match status" value="1"/>
</dbReference>
<dbReference type="GO" id="GO:0005829">
    <property type="term" value="C:cytosol"/>
    <property type="evidence" value="ECO:0007669"/>
    <property type="project" value="TreeGrafter"/>
</dbReference>
<dbReference type="SUPFAM" id="SSF46689">
    <property type="entry name" value="Homeodomain-like"/>
    <property type="match status" value="1"/>
</dbReference>
<dbReference type="Proteomes" id="UP000010164">
    <property type="component" value="Unassembled WGS sequence"/>
</dbReference>
<dbReference type="STRING" id="1177179.A11A3_01075"/>
<dbReference type="eggNOG" id="COG2207">
    <property type="taxonomic scope" value="Bacteria"/>
</dbReference>
<keyword evidence="1" id="KW-0805">Transcription regulation</keyword>
<dbReference type="PROSITE" id="PS01124">
    <property type="entry name" value="HTH_ARAC_FAMILY_2"/>
    <property type="match status" value="1"/>
</dbReference>
<comment type="caution">
    <text evidence="5">The sequence shown here is derived from an EMBL/GenBank/DDBJ whole genome shotgun (WGS) entry which is preliminary data.</text>
</comment>
<dbReference type="PATRIC" id="fig|1177179.3.peg.210"/>
<evidence type="ECO:0000256" key="2">
    <source>
        <dbReference type="ARBA" id="ARBA00023125"/>
    </source>
</evidence>
<dbReference type="Gene3D" id="1.10.10.60">
    <property type="entry name" value="Homeodomain-like"/>
    <property type="match status" value="1"/>
</dbReference>
<evidence type="ECO:0000256" key="3">
    <source>
        <dbReference type="ARBA" id="ARBA00023163"/>
    </source>
</evidence>
<dbReference type="InterPro" id="IPR032687">
    <property type="entry name" value="AraC-type_N"/>
</dbReference>
<dbReference type="EMBL" id="AMRJ01000001">
    <property type="protein sequence ID" value="EKF76043.1"/>
    <property type="molecule type" value="Genomic_DNA"/>
</dbReference>
<gene>
    <name evidence="5" type="ORF">A11A3_01075</name>
</gene>
<proteinExistence type="predicted"/>
<dbReference type="InterPro" id="IPR009057">
    <property type="entry name" value="Homeodomain-like_sf"/>
</dbReference>
<dbReference type="OrthoDB" id="6079354at2"/>
<evidence type="ECO:0000256" key="1">
    <source>
        <dbReference type="ARBA" id="ARBA00023015"/>
    </source>
</evidence>
<dbReference type="InterPro" id="IPR018060">
    <property type="entry name" value="HTH_AraC"/>
</dbReference>
<evidence type="ECO:0000313" key="5">
    <source>
        <dbReference type="EMBL" id="EKF76043.1"/>
    </source>
</evidence>
<evidence type="ECO:0000259" key="4">
    <source>
        <dbReference type="PROSITE" id="PS01124"/>
    </source>
</evidence>
<organism evidence="5 6">
    <name type="scientific">Alcanivorax hongdengensis A-11-3</name>
    <dbReference type="NCBI Taxonomy" id="1177179"/>
    <lineage>
        <taxon>Bacteria</taxon>
        <taxon>Pseudomonadati</taxon>
        <taxon>Pseudomonadota</taxon>
        <taxon>Gammaproteobacteria</taxon>
        <taxon>Oceanospirillales</taxon>
        <taxon>Alcanivoracaceae</taxon>
        <taxon>Alcanivorax</taxon>
    </lineage>
</organism>
<dbReference type="AlphaFoldDB" id="L0WGQ5"/>
<feature type="domain" description="HTH araC/xylS-type" evidence="4">
    <location>
        <begin position="229"/>
        <end position="329"/>
    </location>
</feature>
<keyword evidence="3" id="KW-0804">Transcription</keyword>
<dbReference type="GO" id="GO:0000976">
    <property type="term" value="F:transcription cis-regulatory region binding"/>
    <property type="evidence" value="ECO:0007669"/>
    <property type="project" value="TreeGrafter"/>
</dbReference>
<dbReference type="PRINTS" id="PR00032">
    <property type="entry name" value="HTHARAC"/>
</dbReference>
<keyword evidence="6" id="KW-1185">Reference proteome</keyword>
<dbReference type="InterPro" id="IPR020449">
    <property type="entry name" value="Tscrpt_reg_AraC-type_HTH"/>
</dbReference>
<protein>
    <submittedName>
        <fullName evidence="5">Helix-turn-helix domain-containing protein</fullName>
    </submittedName>
</protein>
<dbReference type="RefSeq" id="WP_008927406.1">
    <property type="nucleotide sequence ID" value="NZ_AMRJ01000001.1"/>
</dbReference>
<accession>L0WGQ5</accession>